<reference evidence="1" key="1">
    <citation type="journal article" date="2015" name="Nature">
        <title>Complex archaea that bridge the gap between prokaryotes and eukaryotes.</title>
        <authorList>
            <person name="Spang A."/>
            <person name="Saw J.H."/>
            <person name="Jorgensen S.L."/>
            <person name="Zaremba-Niedzwiedzka K."/>
            <person name="Martijn J."/>
            <person name="Lind A.E."/>
            <person name="van Eijk R."/>
            <person name="Schleper C."/>
            <person name="Guy L."/>
            <person name="Ettema T.J."/>
        </authorList>
    </citation>
    <scope>NUCLEOTIDE SEQUENCE</scope>
</reference>
<dbReference type="EMBL" id="LAZR01005481">
    <property type="protein sequence ID" value="KKM99579.1"/>
    <property type="molecule type" value="Genomic_DNA"/>
</dbReference>
<dbReference type="SUPFAM" id="SSF53448">
    <property type="entry name" value="Nucleotide-diphospho-sugar transferases"/>
    <property type="match status" value="1"/>
</dbReference>
<comment type="caution">
    <text evidence="1">The sequence shown here is derived from an EMBL/GenBank/DDBJ whole genome shotgun (WGS) entry which is preliminary data.</text>
</comment>
<evidence type="ECO:0008006" key="2">
    <source>
        <dbReference type="Google" id="ProtNLM"/>
    </source>
</evidence>
<name>A0A0F9LWN8_9ZZZZ</name>
<protein>
    <recommendedName>
        <fullName evidence="2">Glycosyltransferase 2-like domain-containing protein</fullName>
    </recommendedName>
</protein>
<organism evidence="1">
    <name type="scientific">marine sediment metagenome</name>
    <dbReference type="NCBI Taxonomy" id="412755"/>
    <lineage>
        <taxon>unclassified sequences</taxon>
        <taxon>metagenomes</taxon>
        <taxon>ecological metagenomes</taxon>
    </lineage>
</organism>
<dbReference type="Gene3D" id="3.90.550.10">
    <property type="entry name" value="Spore Coat Polysaccharide Biosynthesis Protein SpsA, Chain A"/>
    <property type="match status" value="1"/>
</dbReference>
<gene>
    <name evidence="1" type="ORF">LCGC14_1146420</name>
</gene>
<dbReference type="AlphaFoldDB" id="A0A0F9LWN8"/>
<sequence length="230" mass="26647">MIGFVCLMHKCANCSRNSFDIINNFIKSLYEFCKKEFILYLFDNGSDEIYEVPSHSNIKYTRIKDQTIRGLAGPTNDGIKMAVEDNCDLIILINDDIILNDTINIFIDMVMNHEFKDIGLYGPLSNGLHVNSHQLADKVGSGIREITHEYNQFGDINGFVMVFTPEFYHLVKLSNGDFCDMRKKWGGGEEIMQDRAKGLGARMFIIKDCWVYHRRISEWVMFEQWTDSRI</sequence>
<proteinExistence type="predicted"/>
<accession>A0A0F9LWN8</accession>
<dbReference type="InterPro" id="IPR029044">
    <property type="entry name" value="Nucleotide-diphossugar_trans"/>
</dbReference>
<evidence type="ECO:0000313" key="1">
    <source>
        <dbReference type="EMBL" id="KKM99579.1"/>
    </source>
</evidence>